<dbReference type="EMBL" id="JAARWN010000024">
    <property type="protein sequence ID" value="MBC1937766.1"/>
    <property type="molecule type" value="Genomic_DNA"/>
</dbReference>
<gene>
    <name evidence="1" type="ORF">HCA69_15460</name>
</gene>
<proteinExistence type="predicted"/>
<name>A0A7X1CR67_9LIST</name>
<sequence length="88" mass="10417">MLYLTLGVANLNRDEFIKYANEHLISTREAREITDQTLKAFQQSVKNEKLIPAVEIKESEKRVIRLFFRDDVEAYKAQMNDWQAARKK</sequence>
<accession>A0A7X1CR67</accession>
<comment type="caution">
    <text evidence="1">The sequence shown here is derived from an EMBL/GenBank/DDBJ whole genome shotgun (WGS) entry which is preliminary data.</text>
</comment>
<protein>
    <submittedName>
        <fullName evidence="1">Uncharacterized protein</fullName>
    </submittedName>
</protein>
<evidence type="ECO:0000313" key="2">
    <source>
        <dbReference type="Proteomes" id="UP000535908"/>
    </source>
</evidence>
<reference evidence="1 2" key="1">
    <citation type="submission" date="2020-03" db="EMBL/GenBank/DDBJ databases">
        <title>Soil Listeria distribution.</title>
        <authorList>
            <person name="Liao J."/>
            <person name="Wiedmann M."/>
        </authorList>
    </citation>
    <scope>NUCLEOTIDE SEQUENCE [LARGE SCALE GENOMIC DNA]</scope>
    <source>
        <strain evidence="1 2">FSL L7-0741</strain>
    </source>
</reference>
<organism evidence="1 2">
    <name type="scientific">Listeria grandensis</name>
    <dbReference type="NCBI Taxonomy" id="1494963"/>
    <lineage>
        <taxon>Bacteria</taxon>
        <taxon>Bacillati</taxon>
        <taxon>Bacillota</taxon>
        <taxon>Bacilli</taxon>
        <taxon>Bacillales</taxon>
        <taxon>Listeriaceae</taxon>
        <taxon>Listeria</taxon>
    </lineage>
</organism>
<dbReference type="Proteomes" id="UP000535908">
    <property type="component" value="Unassembled WGS sequence"/>
</dbReference>
<evidence type="ECO:0000313" key="1">
    <source>
        <dbReference type="EMBL" id="MBC1937766.1"/>
    </source>
</evidence>
<dbReference type="AlphaFoldDB" id="A0A7X1CR67"/>